<name>A0A3D8TV18_9LIST</name>
<dbReference type="SUPFAM" id="SSF103007">
    <property type="entry name" value="Hypothetical protein TT1725"/>
    <property type="match status" value="1"/>
</dbReference>
<keyword evidence="2" id="KW-1185">Reference proteome</keyword>
<evidence type="ECO:0008006" key="3">
    <source>
        <dbReference type="Google" id="ProtNLM"/>
    </source>
</evidence>
<dbReference type="Pfam" id="PF04456">
    <property type="entry name" value="DUF503"/>
    <property type="match status" value="1"/>
</dbReference>
<dbReference type="EMBL" id="LARY01000001">
    <property type="protein sequence ID" value="RDX02926.1"/>
    <property type="molecule type" value="Genomic_DNA"/>
</dbReference>
<dbReference type="PANTHER" id="PTHR36441">
    <property type="entry name" value="HYPOTHETICAL CYTOSOLIC PROTEIN"/>
    <property type="match status" value="1"/>
</dbReference>
<accession>A0A3D8TV18</accession>
<dbReference type="Proteomes" id="UP000257055">
    <property type="component" value="Unassembled WGS sequence"/>
</dbReference>
<dbReference type="InterPro" id="IPR007546">
    <property type="entry name" value="DUF503"/>
</dbReference>
<dbReference type="Gene3D" id="3.30.70.1120">
    <property type="entry name" value="TT1725-like"/>
    <property type="match status" value="1"/>
</dbReference>
<comment type="caution">
    <text evidence="1">The sequence shown here is derived from an EMBL/GenBank/DDBJ whole genome shotgun (WGS) entry which is preliminary data.</text>
</comment>
<dbReference type="InterPro" id="IPR036746">
    <property type="entry name" value="TT1725-like_sf"/>
</dbReference>
<gene>
    <name evidence="1" type="ORF">UR08_05360</name>
</gene>
<organism evidence="1 2">
    <name type="scientific">Listeria kieliensis</name>
    <dbReference type="NCBI Taxonomy" id="1621700"/>
    <lineage>
        <taxon>Bacteria</taxon>
        <taxon>Bacillati</taxon>
        <taxon>Bacillota</taxon>
        <taxon>Bacilli</taxon>
        <taxon>Bacillales</taxon>
        <taxon>Listeriaceae</taxon>
        <taxon>Listeria</taxon>
    </lineage>
</organism>
<dbReference type="PANTHER" id="PTHR36441:SF1">
    <property type="entry name" value="DUF503 DOMAIN-CONTAINING PROTEIN"/>
    <property type="match status" value="1"/>
</dbReference>
<evidence type="ECO:0000313" key="2">
    <source>
        <dbReference type="Proteomes" id="UP000257055"/>
    </source>
</evidence>
<dbReference type="AlphaFoldDB" id="A0A3D8TV18"/>
<protein>
    <recommendedName>
        <fullName evidence="3">YlxP-like protein</fullName>
    </recommendedName>
</protein>
<sequence>MIIRAVAAEWIIHDAMNLKEKRSVLKRVLTRTRQKYNVSIAETAFKEKWQRTEVSFAVVSDTRVQCEKETEQVLSFLDSFPEWERIKTEADWV</sequence>
<proteinExistence type="predicted"/>
<reference evidence="2" key="1">
    <citation type="submission" date="2015-04" db="EMBL/GenBank/DDBJ databases">
        <authorList>
            <person name="Schardt J."/>
            <person name="Mueller-Herbst S."/>
            <person name="Scherer S."/>
            <person name="Huptas C."/>
        </authorList>
    </citation>
    <scope>NUCLEOTIDE SEQUENCE [LARGE SCALE GENOMIC DNA]</scope>
    <source>
        <strain evidence="2">Kiel-L1</strain>
    </source>
</reference>
<evidence type="ECO:0000313" key="1">
    <source>
        <dbReference type="EMBL" id="RDX02926.1"/>
    </source>
</evidence>